<dbReference type="RefSeq" id="WP_076497890.1">
    <property type="nucleotide sequence ID" value="NZ_FTOP01000001.1"/>
</dbReference>
<dbReference type="CDD" id="cd03214">
    <property type="entry name" value="ABC_Iron-Siderophores_B12_Hemin"/>
    <property type="match status" value="1"/>
</dbReference>
<dbReference type="PANTHER" id="PTHR42794">
    <property type="entry name" value="HEMIN IMPORT ATP-BINDING PROTEIN HMUV"/>
    <property type="match status" value="1"/>
</dbReference>
<evidence type="ECO:0000256" key="3">
    <source>
        <dbReference type="ARBA" id="ARBA00022840"/>
    </source>
</evidence>
<evidence type="ECO:0000256" key="4">
    <source>
        <dbReference type="ARBA" id="ARBA00022967"/>
    </source>
</evidence>
<dbReference type="PANTHER" id="PTHR42794:SF1">
    <property type="entry name" value="HEMIN IMPORT ATP-BINDING PROTEIN HMUV"/>
    <property type="match status" value="1"/>
</dbReference>
<keyword evidence="8" id="KW-1185">Reference proteome</keyword>
<feature type="domain" description="ABC transporter" evidence="6">
    <location>
        <begin position="2"/>
        <end position="237"/>
    </location>
</feature>
<proteinExistence type="predicted"/>
<comment type="function">
    <text evidence="5">Part of the ABC transporter complex HmuTUV involved in hemin import. Responsible for energy coupling to the transport system.</text>
</comment>
<sequence length="267" mass="29805">MLQGKNIHFCISDKPIIGDVDIKLEPGKFTVIIGPNGAGKSTLFKILSGDVACSRGEVLYNGKSIKSYSSQQLARIRAVMPQHSAVSFPFSAWEVVELGTLNAPTEIGQEEITEVMQKLQIWHLRDRAYNLLSGGEKQRVQLGRVLIQIWKKQAFPRFLLLDEPISSMDVSLQHLVLDLLNVLKKRNIGVLSVLHDLSLVANYADQVIMMKAGDVAFQGEVSAVFTSQNLEYLFGYPIKVKKYDDGLGMLVHSLPLHHINQRLIQAQ</sequence>
<dbReference type="GO" id="GO:0005524">
    <property type="term" value="F:ATP binding"/>
    <property type="evidence" value="ECO:0007669"/>
    <property type="project" value="UniProtKB-KW"/>
</dbReference>
<reference evidence="8" key="1">
    <citation type="submission" date="2017-01" db="EMBL/GenBank/DDBJ databases">
        <authorList>
            <person name="Varghese N."/>
            <person name="Submissions S."/>
        </authorList>
    </citation>
    <scope>NUCLEOTIDE SEQUENCE [LARGE SCALE GENOMIC DNA]</scope>
    <source>
        <strain evidence="8">DSM 46698</strain>
    </source>
</reference>
<dbReference type="Pfam" id="PF00005">
    <property type="entry name" value="ABC_tran"/>
    <property type="match status" value="1"/>
</dbReference>
<dbReference type="PROSITE" id="PS00211">
    <property type="entry name" value="ABC_TRANSPORTER_1"/>
    <property type="match status" value="1"/>
</dbReference>
<accession>A0A1N7JYJ9</accession>
<protein>
    <submittedName>
        <fullName evidence="7">Iron complex transport system ATP-binding protein</fullName>
    </submittedName>
</protein>
<evidence type="ECO:0000256" key="5">
    <source>
        <dbReference type="ARBA" id="ARBA00037066"/>
    </source>
</evidence>
<dbReference type="SUPFAM" id="SSF52540">
    <property type="entry name" value="P-loop containing nucleoside triphosphate hydrolases"/>
    <property type="match status" value="1"/>
</dbReference>
<keyword evidence="3 7" id="KW-0067">ATP-binding</keyword>
<dbReference type="InterPro" id="IPR003593">
    <property type="entry name" value="AAA+_ATPase"/>
</dbReference>
<organism evidence="7 8">
    <name type="scientific">Belliella pelovolcani</name>
    <dbReference type="NCBI Taxonomy" id="529505"/>
    <lineage>
        <taxon>Bacteria</taxon>
        <taxon>Pseudomonadati</taxon>
        <taxon>Bacteroidota</taxon>
        <taxon>Cytophagia</taxon>
        <taxon>Cytophagales</taxon>
        <taxon>Cyclobacteriaceae</taxon>
        <taxon>Belliella</taxon>
    </lineage>
</organism>
<evidence type="ECO:0000313" key="8">
    <source>
        <dbReference type="Proteomes" id="UP000186026"/>
    </source>
</evidence>
<dbReference type="GO" id="GO:0016887">
    <property type="term" value="F:ATP hydrolysis activity"/>
    <property type="evidence" value="ECO:0007669"/>
    <property type="project" value="InterPro"/>
</dbReference>
<dbReference type="EMBL" id="FTOP01000001">
    <property type="protein sequence ID" value="SIS54397.1"/>
    <property type="molecule type" value="Genomic_DNA"/>
</dbReference>
<dbReference type="STRING" id="529505.SAMN05421761_101326"/>
<dbReference type="Gene3D" id="3.40.50.300">
    <property type="entry name" value="P-loop containing nucleotide triphosphate hydrolases"/>
    <property type="match status" value="1"/>
</dbReference>
<evidence type="ECO:0000256" key="2">
    <source>
        <dbReference type="ARBA" id="ARBA00022741"/>
    </source>
</evidence>
<keyword evidence="1" id="KW-0813">Transport</keyword>
<dbReference type="NCBIfam" id="NF010068">
    <property type="entry name" value="PRK13548.1"/>
    <property type="match status" value="1"/>
</dbReference>
<keyword evidence="2" id="KW-0547">Nucleotide-binding</keyword>
<gene>
    <name evidence="7" type="ORF">SAMN05421761_101326</name>
</gene>
<evidence type="ECO:0000259" key="6">
    <source>
        <dbReference type="PROSITE" id="PS50893"/>
    </source>
</evidence>
<dbReference type="InterPro" id="IPR017871">
    <property type="entry name" value="ABC_transporter-like_CS"/>
</dbReference>
<dbReference type="Proteomes" id="UP000186026">
    <property type="component" value="Unassembled WGS sequence"/>
</dbReference>
<dbReference type="InterPro" id="IPR003439">
    <property type="entry name" value="ABC_transporter-like_ATP-bd"/>
</dbReference>
<keyword evidence="4" id="KW-1278">Translocase</keyword>
<dbReference type="OrthoDB" id="9785229at2"/>
<evidence type="ECO:0000313" key="7">
    <source>
        <dbReference type="EMBL" id="SIS54397.1"/>
    </source>
</evidence>
<dbReference type="InterPro" id="IPR027417">
    <property type="entry name" value="P-loop_NTPase"/>
</dbReference>
<evidence type="ECO:0000256" key="1">
    <source>
        <dbReference type="ARBA" id="ARBA00022448"/>
    </source>
</evidence>
<dbReference type="SMART" id="SM00382">
    <property type="entry name" value="AAA"/>
    <property type="match status" value="1"/>
</dbReference>
<name>A0A1N7JYJ9_9BACT</name>
<dbReference type="PROSITE" id="PS50893">
    <property type="entry name" value="ABC_TRANSPORTER_2"/>
    <property type="match status" value="1"/>
</dbReference>
<dbReference type="AlphaFoldDB" id="A0A1N7JYJ9"/>